<evidence type="ECO:0000256" key="1">
    <source>
        <dbReference type="SAM" id="MobiDB-lite"/>
    </source>
</evidence>
<dbReference type="InterPro" id="IPR039422">
    <property type="entry name" value="MarR/SlyA-like"/>
</dbReference>
<dbReference type="RefSeq" id="WP_145859812.1">
    <property type="nucleotide sequence ID" value="NZ_RPFW01000007.1"/>
</dbReference>
<dbReference type="PRINTS" id="PR00598">
    <property type="entry name" value="HTHMARR"/>
</dbReference>
<proteinExistence type="predicted"/>
<reference evidence="3 4" key="1">
    <citation type="submission" date="2018-11" db="EMBL/GenBank/DDBJ databases">
        <title>Trebonia kvetii gen.nov., sp.nov., a novel acidophilic actinobacterium, and proposal of the new actinobacterial family Treboniaceae fam. nov.</title>
        <authorList>
            <person name="Rapoport D."/>
            <person name="Sagova-Mareckova M."/>
            <person name="Sedlacek I."/>
            <person name="Provaznik J."/>
            <person name="Kralova S."/>
            <person name="Pavlinic D."/>
            <person name="Benes V."/>
            <person name="Kopecky J."/>
        </authorList>
    </citation>
    <scope>NUCLEOTIDE SEQUENCE [LARGE SCALE GENOMIC DNA]</scope>
    <source>
        <strain evidence="3 4">15Tr583</strain>
    </source>
</reference>
<dbReference type="SMART" id="SM00347">
    <property type="entry name" value="HTH_MARR"/>
    <property type="match status" value="1"/>
</dbReference>
<gene>
    <name evidence="3" type="ORF">EAS64_34255</name>
</gene>
<evidence type="ECO:0000259" key="2">
    <source>
        <dbReference type="PROSITE" id="PS50995"/>
    </source>
</evidence>
<dbReference type="AlphaFoldDB" id="A0A6P2BR41"/>
<comment type="caution">
    <text evidence="3">The sequence shown here is derived from an EMBL/GenBank/DDBJ whole genome shotgun (WGS) entry which is preliminary data.</text>
</comment>
<evidence type="ECO:0000313" key="4">
    <source>
        <dbReference type="Proteomes" id="UP000460272"/>
    </source>
</evidence>
<dbReference type="Proteomes" id="UP000460272">
    <property type="component" value="Unassembled WGS sequence"/>
</dbReference>
<dbReference type="GO" id="GO:0006950">
    <property type="term" value="P:response to stress"/>
    <property type="evidence" value="ECO:0007669"/>
    <property type="project" value="TreeGrafter"/>
</dbReference>
<dbReference type="EMBL" id="RPFW01000007">
    <property type="protein sequence ID" value="TVZ01338.1"/>
    <property type="molecule type" value="Genomic_DNA"/>
</dbReference>
<sequence>MSMEIQGPGTARAEDSAPSLDRDILDSLTTLVKQAGAVGQSIADGFGLAPHDLLAMFKLDSGLAMKELAKRMGCDASFITTIADNLEKHGFLHRQPGLHDRRVKILALTPEGEAAKEALMAQLAKKMPWCYALDEAERRCFRDLLRKMLDAPDPNDGTAAAAGHGTGEKTGA</sequence>
<feature type="region of interest" description="Disordered" evidence="1">
    <location>
        <begin position="152"/>
        <end position="172"/>
    </location>
</feature>
<dbReference type="InterPro" id="IPR036390">
    <property type="entry name" value="WH_DNA-bd_sf"/>
</dbReference>
<dbReference type="InterPro" id="IPR000835">
    <property type="entry name" value="HTH_MarR-typ"/>
</dbReference>
<evidence type="ECO:0000313" key="3">
    <source>
        <dbReference type="EMBL" id="TVZ01338.1"/>
    </source>
</evidence>
<name>A0A6P2BR41_9ACTN</name>
<dbReference type="Pfam" id="PF01047">
    <property type="entry name" value="MarR"/>
    <property type="match status" value="1"/>
</dbReference>
<dbReference type="GO" id="GO:0003700">
    <property type="term" value="F:DNA-binding transcription factor activity"/>
    <property type="evidence" value="ECO:0007669"/>
    <property type="project" value="InterPro"/>
</dbReference>
<feature type="domain" description="HTH marR-type" evidence="2">
    <location>
        <begin position="21"/>
        <end position="150"/>
    </location>
</feature>
<dbReference type="PANTHER" id="PTHR33164">
    <property type="entry name" value="TRANSCRIPTIONAL REGULATOR, MARR FAMILY"/>
    <property type="match status" value="1"/>
</dbReference>
<accession>A0A6P2BR41</accession>
<dbReference type="PROSITE" id="PS50995">
    <property type="entry name" value="HTH_MARR_2"/>
    <property type="match status" value="1"/>
</dbReference>
<dbReference type="PANTHER" id="PTHR33164:SF99">
    <property type="entry name" value="MARR FAMILY REGULATORY PROTEIN"/>
    <property type="match status" value="1"/>
</dbReference>
<dbReference type="InterPro" id="IPR036388">
    <property type="entry name" value="WH-like_DNA-bd_sf"/>
</dbReference>
<dbReference type="SUPFAM" id="SSF46785">
    <property type="entry name" value="Winged helix' DNA-binding domain"/>
    <property type="match status" value="1"/>
</dbReference>
<organism evidence="3 4">
    <name type="scientific">Trebonia kvetii</name>
    <dbReference type="NCBI Taxonomy" id="2480626"/>
    <lineage>
        <taxon>Bacteria</taxon>
        <taxon>Bacillati</taxon>
        <taxon>Actinomycetota</taxon>
        <taxon>Actinomycetes</taxon>
        <taxon>Streptosporangiales</taxon>
        <taxon>Treboniaceae</taxon>
        <taxon>Trebonia</taxon>
    </lineage>
</organism>
<dbReference type="OrthoDB" id="162531at2"/>
<keyword evidence="4" id="KW-1185">Reference proteome</keyword>
<dbReference type="Gene3D" id="1.10.10.10">
    <property type="entry name" value="Winged helix-like DNA-binding domain superfamily/Winged helix DNA-binding domain"/>
    <property type="match status" value="1"/>
</dbReference>
<protein>
    <submittedName>
        <fullName evidence="3">MarR family transcriptional regulator</fullName>
    </submittedName>
</protein>